<evidence type="ECO:0000259" key="1">
    <source>
        <dbReference type="Pfam" id="PF13588"/>
    </source>
</evidence>
<dbReference type="RefSeq" id="WP_007956503.1">
    <property type="nucleotide sequence ID" value="NZ_CP010978.1"/>
</dbReference>
<keyword evidence="2" id="KW-0540">Nuclease</keyword>
<dbReference type="InterPro" id="IPR029464">
    <property type="entry name" value="HSDR_N"/>
</dbReference>
<reference evidence="3" key="2">
    <citation type="submission" date="2015-02" db="EMBL/GenBank/DDBJ databases">
        <title>Complete Genome Sequence of Pelosinus fermentans JBW45.</title>
        <authorList>
            <person name="De Leon K.B."/>
            <person name="Utturkar S.M."/>
            <person name="Camilleri L.B."/>
            <person name="Arkin A.P."/>
            <person name="Fields M.W."/>
            <person name="Brown S.D."/>
            <person name="Wall J.D."/>
        </authorList>
    </citation>
    <scope>NUCLEOTIDE SEQUENCE [LARGE SCALE GENOMIC DNA]</scope>
    <source>
        <strain evidence="3">JBW45</strain>
    </source>
</reference>
<organism evidence="2 3">
    <name type="scientific">Pelosinus fermentans JBW45</name>
    <dbReference type="NCBI Taxonomy" id="1192197"/>
    <lineage>
        <taxon>Bacteria</taxon>
        <taxon>Bacillati</taxon>
        <taxon>Bacillota</taxon>
        <taxon>Negativicutes</taxon>
        <taxon>Selenomonadales</taxon>
        <taxon>Sporomusaceae</taxon>
        <taxon>Pelosinus</taxon>
    </lineage>
</organism>
<dbReference type="GO" id="GO:0005524">
    <property type="term" value="F:ATP binding"/>
    <property type="evidence" value="ECO:0007669"/>
    <property type="project" value="UniProtKB-KW"/>
</dbReference>
<keyword evidence="2" id="KW-0378">Hydrolase</keyword>
<dbReference type="OrthoDB" id="9148007at2"/>
<dbReference type="AlphaFoldDB" id="I8TVP8"/>
<keyword evidence="2" id="KW-0255">Endonuclease</keyword>
<dbReference type="GO" id="GO:0009307">
    <property type="term" value="P:DNA restriction-modification system"/>
    <property type="evidence" value="ECO:0007669"/>
    <property type="project" value="UniProtKB-KW"/>
</dbReference>
<reference evidence="2 3" key="1">
    <citation type="journal article" date="2015" name="Genome Announc.">
        <title>Complete Genome Sequence of Pelosinus fermentans JBW45, a Member of a Remarkably Competitive Group of Negativicutes in the Firmicutes Phylum.</title>
        <authorList>
            <person name="De Leon K.B."/>
            <person name="Utturkar S.M."/>
            <person name="Camilleri L.B."/>
            <person name="Elias D.A."/>
            <person name="Arkin A.P."/>
            <person name="Fields M.W."/>
            <person name="Brown S.D."/>
            <person name="Wall J.D."/>
        </authorList>
    </citation>
    <scope>NUCLEOTIDE SEQUENCE [LARGE SCALE GENOMIC DNA]</scope>
    <source>
        <strain evidence="2 3">JBW45</strain>
    </source>
</reference>
<proteinExistence type="predicted"/>
<evidence type="ECO:0000313" key="3">
    <source>
        <dbReference type="Proteomes" id="UP000005361"/>
    </source>
</evidence>
<dbReference type="KEGG" id="pft:JBW_02284"/>
<dbReference type="Pfam" id="PF13588">
    <property type="entry name" value="HSDR_N_2"/>
    <property type="match status" value="1"/>
</dbReference>
<gene>
    <name evidence="2" type="ORF">JBW_02284</name>
</gene>
<dbReference type="Proteomes" id="UP000005361">
    <property type="component" value="Chromosome"/>
</dbReference>
<dbReference type="HOGENOM" id="CLU_045501_0_0_9"/>
<feature type="domain" description="Type I restriction enzyme R protein N-terminal" evidence="1">
    <location>
        <begin position="46"/>
        <end position="124"/>
    </location>
</feature>
<dbReference type="GO" id="GO:0003677">
    <property type="term" value="F:DNA binding"/>
    <property type="evidence" value="ECO:0007669"/>
    <property type="project" value="UniProtKB-KW"/>
</dbReference>
<protein>
    <submittedName>
        <fullName evidence="2">Restriction endonuclease, type I, EcoRI, R subunit/Type III</fullName>
    </submittedName>
</protein>
<evidence type="ECO:0000313" key="2">
    <source>
        <dbReference type="EMBL" id="AJQ27630.1"/>
    </source>
</evidence>
<accession>I8TVP8</accession>
<dbReference type="GO" id="GO:0009035">
    <property type="term" value="F:type I site-specific deoxyribonuclease activity"/>
    <property type="evidence" value="ECO:0007669"/>
    <property type="project" value="UniProtKB-EC"/>
</dbReference>
<sequence>MNFEEEVQTLAAQIQQRKSHITNEEMTKHSLIIPFIQLLGFDVFNPLEVQPEYTADFGKKKGEKVDYAVLKNNKIIMFIEAKPVGSRLDNHNAQLCRYFNSTPELKLAIITDGVKYKFFSDVKQLNIMDTTPFFQIDFSSITKADIQTLSHFRKKLIENNVITKLAEDLSSVISIQEVLRNLFNDPSDEFIRLIIKQTGKIRLTNGAIERYRPLVKESLLSTLSEIFNEVSKEVLQPTTAKTIKNVPKPTHSIEPLSCQIVPEQPVIITKEQLRQEMYDIEQRVFARIEKVLQDNEHDISMLSFKLLPDELVLNFNNYEFLRFKSSDQCHFSSYLDASVTNELCPYYKISSKDESSIVTFNSPADIGNMVQFIIASLELTLENNSCLQ</sequence>
<dbReference type="EMBL" id="CP010978">
    <property type="protein sequence ID" value="AJQ27630.1"/>
    <property type="molecule type" value="Genomic_DNA"/>
</dbReference>
<name>I8TVP8_9FIRM</name>